<dbReference type="InterPro" id="IPR053225">
    <property type="entry name" value="Acyl-CoA_N-acyltransferase"/>
</dbReference>
<dbReference type="SUPFAM" id="SSF55729">
    <property type="entry name" value="Acyl-CoA N-acyltransferases (Nat)"/>
    <property type="match status" value="1"/>
</dbReference>
<reference evidence="2" key="1">
    <citation type="journal article" date="2020" name="Stud. Mycol.">
        <title>101 Dothideomycetes genomes: a test case for predicting lifestyles and emergence of pathogens.</title>
        <authorList>
            <person name="Haridas S."/>
            <person name="Albert R."/>
            <person name="Binder M."/>
            <person name="Bloem J."/>
            <person name="Labutti K."/>
            <person name="Salamov A."/>
            <person name="Andreopoulos B."/>
            <person name="Baker S."/>
            <person name="Barry K."/>
            <person name="Bills G."/>
            <person name="Bluhm B."/>
            <person name="Cannon C."/>
            <person name="Castanera R."/>
            <person name="Culley D."/>
            <person name="Daum C."/>
            <person name="Ezra D."/>
            <person name="Gonzalez J."/>
            <person name="Henrissat B."/>
            <person name="Kuo A."/>
            <person name="Liang C."/>
            <person name="Lipzen A."/>
            <person name="Lutzoni F."/>
            <person name="Magnuson J."/>
            <person name="Mondo S."/>
            <person name="Nolan M."/>
            <person name="Ohm R."/>
            <person name="Pangilinan J."/>
            <person name="Park H.-J."/>
            <person name="Ramirez L."/>
            <person name="Alfaro M."/>
            <person name="Sun H."/>
            <person name="Tritt A."/>
            <person name="Yoshinaga Y."/>
            <person name="Zwiers L.-H."/>
            <person name="Turgeon B."/>
            <person name="Goodwin S."/>
            <person name="Spatafora J."/>
            <person name="Crous P."/>
            <person name="Grigoriev I."/>
        </authorList>
    </citation>
    <scope>NUCLEOTIDE SEQUENCE</scope>
    <source>
        <strain evidence="2">CBS 125425</strain>
    </source>
</reference>
<dbReference type="Gene3D" id="3.40.630.30">
    <property type="match status" value="1"/>
</dbReference>
<evidence type="ECO:0000313" key="3">
    <source>
        <dbReference type="Proteomes" id="UP000799444"/>
    </source>
</evidence>
<gene>
    <name evidence="2" type="ORF">EJ04DRAFT_355932</name>
</gene>
<protein>
    <recommendedName>
        <fullName evidence="1">GCN5-related N-acetyltransferase Rv2170-like domain-containing protein</fullName>
    </recommendedName>
</protein>
<dbReference type="PANTHER" id="PTHR20958">
    <property type="entry name" value="GLYCINE N-ACYLTRANSFERASE-LIKE PROTEIN"/>
    <property type="match status" value="1"/>
</dbReference>
<dbReference type="InterPro" id="IPR013653">
    <property type="entry name" value="GCN5-like_dom"/>
</dbReference>
<evidence type="ECO:0000259" key="1">
    <source>
        <dbReference type="Pfam" id="PF08445"/>
    </source>
</evidence>
<keyword evidence="3" id="KW-1185">Reference proteome</keyword>
<feature type="domain" description="GCN5-related N-acetyltransferase Rv2170-like" evidence="1">
    <location>
        <begin position="236"/>
        <end position="327"/>
    </location>
</feature>
<dbReference type="Proteomes" id="UP000799444">
    <property type="component" value="Unassembled WGS sequence"/>
</dbReference>
<sequence>MASQIYQHDADSKVLQQALHQSLPNSVGLVYRTKHANQTEHAHILASFPPDTEAIPICWVAAYFDRSMRPETELWIYASGETHSTPTSFCSECRAAILALVHHISTLPVPPLDNSNPYLALAKQHEKEHPETGPDARYPPSPGSYLRNLLLPAVVTLGACHDGIVKVLDEEGMIRKELPNRDAELNKFVFKVSDLPQTRNLPEGFQWGELRDQDIAIVRSRTSFPRAKETLLSLKSVGVFDQEHNAVAWTFLGLDGSLTSLHVEPEYRNKGIAKAVAAKIFRQYAPALAVDATKTAWAHADVFVDNSQSEAVCRSLGGKVGWQMFWVRIDLGRAPEPAASS</sequence>
<name>A0A9P4V7F5_9PLEO</name>
<evidence type="ECO:0000313" key="2">
    <source>
        <dbReference type="EMBL" id="KAF2739258.1"/>
    </source>
</evidence>
<dbReference type="PANTHER" id="PTHR20958:SF6">
    <property type="entry name" value="GLYCINE N-ACYLTRANSFERASE-LIKE PROTEIN"/>
    <property type="match status" value="1"/>
</dbReference>
<dbReference type="EMBL" id="ML996105">
    <property type="protein sequence ID" value="KAF2739258.1"/>
    <property type="molecule type" value="Genomic_DNA"/>
</dbReference>
<dbReference type="AlphaFoldDB" id="A0A9P4V7F5"/>
<dbReference type="OrthoDB" id="61870at2759"/>
<dbReference type="InterPro" id="IPR016181">
    <property type="entry name" value="Acyl_CoA_acyltransferase"/>
</dbReference>
<organism evidence="2 3">
    <name type="scientific">Polyplosphaeria fusca</name>
    <dbReference type="NCBI Taxonomy" id="682080"/>
    <lineage>
        <taxon>Eukaryota</taxon>
        <taxon>Fungi</taxon>
        <taxon>Dikarya</taxon>
        <taxon>Ascomycota</taxon>
        <taxon>Pezizomycotina</taxon>
        <taxon>Dothideomycetes</taxon>
        <taxon>Pleosporomycetidae</taxon>
        <taxon>Pleosporales</taxon>
        <taxon>Tetraplosphaeriaceae</taxon>
        <taxon>Polyplosphaeria</taxon>
    </lineage>
</organism>
<accession>A0A9P4V7F5</accession>
<dbReference type="Pfam" id="PF08445">
    <property type="entry name" value="FR47"/>
    <property type="match status" value="1"/>
</dbReference>
<proteinExistence type="predicted"/>
<comment type="caution">
    <text evidence="2">The sequence shown here is derived from an EMBL/GenBank/DDBJ whole genome shotgun (WGS) entry which is preliminary data.</text>
</comment>
<dbReference type="GO" id="GO:0016747">
    <property type="term" value="F:acyltransferase activity, transferring groups other than amino-acyl groups"/>
    <property type="evidence" value="ECO:0007669"/>
    <property type="project" value="InterPro"/>
</dbReference>